<reference evidence="2" key="1">
    <citation type="journal article" date="2019" name="Int. J. Syst. Evol. Microbiol.">
        <title>The Global Catalogue of Microorganisms (GCM) 10K type strain sequencing project: providing services to taxonomists for standard genome sequencing and annotation.</title>
        <authorList>
            <consortium name="The Broad Institute Genomics Platform"/>
            <consortium name="The Broad Institute Genome Sequencing Center for Infectious Disease"/>
            <person name="Wu L."/>
            <person name="Ma J."/>
        </authorList>
    </citation>
    <scope>NUCLEOTIDE SEQUENCE [LARGE SCALE GENOMIC DNA]</scope>
    <source>
        <strain evidence="2">JCM 14303</strain>
    </source>
</reference>
<gene>
    <name evidence="1" type="ORF">GCM10009741_57700</name>
</gene>
<name>A0ABP4MLD7_9ACTN</name>
<accession>A0ABP4MLD7</accession>
<comment type="caution">
    <text evidence="1">The sequence shown here is derived from an EMBL/GenBank/DDBJ whole genome shotgun (WGS) entry which is preliminary data.</text>
</comment>
<evidence type="ECO:0000313" key="2">
    <source>
        <dbReference type="Proteomes" id="UP001500363"/>
    </source>
</evidence>
<dbReference type="RefSeq" id="WP_344179700.1">
    <property type="nucleotide sequence ID" value="NZ_BAAANC010000003.1"/>
</dbReference>
<proteinExistence type="predicted"/>
<protein>
    <submittedName>
        <fullName evidence="1">Uncharacterized protein</fullName>
    </submittedName>
</protein>
<dbReference type="Proteomes" id="UP001500363">
    <property type="component" value="Unassembled WGS sequence"/>
</dbReference>
<dbReference type="SUPFAM" id="SSF159234">
    <property type="entry name" value="FomD-like"/>
    <property type="match status" value="1"/>
</dbReference>
<keyword evidence="2" id="KW-1185">Reference proteome</keyword>
<organism evidence="1 2">
    <name type="scientific">Kribbella lupini</name>
    <dbReference type="NCBI Taxonomy" id="291602"/>
    <lineage>
        <taxon>Bacteria</taxon>
        <taxon>Bacillati</taxon>
        <taxon>Actinomycetota</taxon>
        <taxon>Actinomycetes</taxon>
        <taxon>Propionibacteriales</taxon>
        <taxon>Kribbellaceae</taxon>
        <taxon>Kribbella</taxon>
    </lineage>
</organism>
<dbReference type="Gene3D" id="2.40.380.10">
    <property type="entry name" value="FomD-like"/>
    <property type="match status" value="1"/>
</dbReference>
<sequence length="102" mass="11070">MILEAISVLHRTGQWCPGVRTANAVIAYDVPILPQYLLDLDELGDALEAGAIDTGAAVKVLRNTQHFIERHLRRPDQASPTAWPDFPPAALLPLIDLPPLAG</sequence>
<dbReference type="InterPro" id="IPR035930">
    <property type="entry name" value="FomD-like_sf"/>
</dbReference>
<dbReference type="EMBL" id="BAAANC010000003">
    <property type="protein sequence ID" value="GAA1546628.1"/>
    <property type="molecule type" value="Genomic_DNA"/>
</dbReference>
<evidence type="ECO:0000313" key="1">
    <source>
        <dbReference type="EMBL" id="GAA1546628.1"/>
    </source>
</evidence>